<gene>
    <name evidence="4" type="ORF">CU669_14315</name>
</gene>
<dbReference type="Gene3D" id="1.20.120.50">
    <property type="entry name" value="Hemerythrin-like"/>
    <property type="match status" value="1"/>
</dbReference>
<proteinExistence type="inferred from homology"/>
<dbReference type="GO" id="GO:0046872">
    <property type="term" value="F:metal ion binding"/>
    <property type="evidence" value="ECO:0007669"/>
    <property type="project" value="UniProtKB-KW"/>
</dbReference>
<keyword evidence="3" id="KW-0408">Iron</keyword>
<sequence>MAQLAQEGRTGVPAIDAAHDGLRFLLERVFEPGVECRRGAVGKGECDRVRCLRIDAILRYVQRNFSTQEQVMAEAAYPEAQRHQDDHASLVDKLTIMRDGHVCADKDSLKVHDFIAHWAGEHAKRCDQPLGRWAVTRRLVDPTG</sequence>
<evidence type="ECO:0000313" key="5">
    <source>
        <dbReference type="Proteomes" id="UP000251075"/>
    </source>
</evidence>
<dbReference type="InterPro" id="IPR035938">
    <property type="entry name" value="Hemerythrin-like_sf"/>
</dbReference>
<name>A0A364NW74_9PROT</name>
<evidence type="ECO:0008006" key="6">
    <source>
        <dbReference type="Google" id="ProtNLM"/>
    </source>
</evidence>
<comment type="caution">
    <text evidence="4">The sequence shown here is derived from an EMBL/GenBank/DDBJ whole genome shotgun (WGS) entry which is preliminary data.</text>
</comment>
<comment type="similarity">
    <text evidence="1">Belongs to the hemerythrin family.</text>
</comment>
<evidence type="ECO:0000256" key="1">
    <source>
        <dbReference type="ARBA" id="ARBA00010587"/>
    </source>
</evidence>
<evidence type="ECO:0000256" key="3">
    <source>
        <dbReference type="ARBA" id="ARBA00023004"/>
    </source>
</evidence>
<dbReference type="SUPFAM" id="SSF47188">
    <property type="entry name" value="Hemerythrin-like"/>
    <property type="match status" value="1"/>
</dbReference>
<dbReference type="OrthoDB" id="7349254at2"/>
<dbReference type="RefSeq" id="WP_112145866.1">
    <property type="nucleotide sequence ID" value="NZ_PGTO01000011.1"/>
</dbReference>
<organism evidence="4 5">
    <name type="scientific">Paramagnetospirillum kuznetsovii</name>
    <dbReference type="NCBI Taxonomy" id="2053833"/>
    <lineage>
        <taxon>Bacteria</taxon>
        <taxon>Pseudomonadati</taxon>
        <taxon>Pseudomonadota</taxon>
        <taxon>Alphaproteobacteria</taxon>
        <taxon>Rhodospirillales</taxon>
        <taxon>Magnetospirillaceae</taxon>
        <taxon>Paramagnetospirillum</taxon>
    </lineage>
</organism>
<evidence type="ECO:0000256" key="2">
    <source>
        <dbReference type="ARBA" id="ARBA00022723"/>
    </source>
</evidence>
<dbReference type="EMBL" id="PGTO01000011">
    <property type="protein sequence ID" value="RAU21339.1"/>
    <property type="molecule type" value="Genomic_DNA"/>
</dbReference>
<dbReference type="Proteomes" id="UP000251075">
    <property type="component" value="Unassembled WGS sequence"/>
</dbReference>
<keyword evidence="5" id="KW-1185">Reference proteome</keyword>
<reference evidence="4 5" key="1">
    <citation type="submission" date="2017-11" db="EMBL/GenBank/DDBJ databases">
        <title>Draft genome sequence of magnetotactic bacterium Magnetospirillum kuznetsovii LBB-42.</title>
        <authorList>
            <person name="Grouzdev D.S."/>
            <person name="Rysina M.S."/>
            <person name="Baslerov R.V."/>
            <person name="Koziaeva V."/>
        </authorList>
    </citation>
    <scope>NUCLEOTIDE SEQUENCE [LARGE SCALE GENOMIC DNA]</scope>
    <source>
        <strain evidence="4 5">LBB-42</strain>
    </source>
</reference>
<keyword evidence="2" id="KW-0479">Metal-binding</keyword>
<protein>
    <recommendedName>
        <fullName evidence="6">Hemerythrin-like domain-containing protein</fullName>
    </recommendedName>
</protein>
<accession>A0A364NW74</accession>
<evidence type="ECO:0000313" key="4">
    <source>
        <dbReference type="EMBL" id="RAU21339.1"/>
    </source>
</evidence>
<dbReference type="AlphaFoldDB" id="A0A364NW74"/>